<dbReference type="GO" id="GO:0005737">
    <property type="term" value="C:cytoplasm"/>
    <property type="evidence" value="ECO:0007669"/>
    <property type="project" value="TreeGrafter"/>
</dbReference>
<dbReference type="InterPro" id="IPR020845">
    <property type="entry name" value="AMP-binding_CS"/>
</dbReference>
<dbReference type="InterPro" id="IPR025110">
    <property type="entry name" value="AMP-bd_C"/>
</dbReference>
<dbReference type="NCBIfam" id="TIGR01733">
    <property type="entry name" value="AA-adenyl-dom"/>
    <property type="match status" value="1"/>
</dbReference>
<dbReference type="InterPro" id="IPR010071">
    <property type="entry name" value="AA_adenyl_dom"/>
</dbReference>
<dbReference type="InterPro" id="IPR042099">
    <property type="entry name" value="ANL_N_sf"/>
</dbReference>
<sequence>MPHNSPSHHLASSPVGATQPNAEATYLQNANPCLVATRPAVSKTTRPNAQDTHVAMTLPTTTTSLHEMTRAGDVAGVTIPDLVSLAWAATLRKYTRQHVVVFGVAIDIHQDEQVDALGDLMVWRRVVAEGAMGPRCVRFDDTAPLATLFESMQGKKLMHDPTNTMIDDKPWRHLVDTVVTVQGFSTKEATPCESSALAPPLHGFAFALTLVLQPDKMNLAARAMFNPSVLPKSHARLMLDEFDHTLSQLVQLTHTAQSATTASLWLLSPSQSKLIESAMFGPTTPLPFELVHHAFEARAEEFPDLRAIEFEGQWLTYGQLNNQANTLASTLLEMHIGGPKTRIAVIMERCLEFVIGLLAVFKIGAAALPLDASFPAMRLSHVVAEAEATAILSTKNHQTRMDELSVSVPVVFVDSRNLERHPKPFNQEAYRYRASGVDESVLLFTSGSTGKPKGVILHHQGIVNVVTHRSEDYGLTQGARVLQFLAIGFDMCQWEIWGALSNGATLVLRGDDAFEALSTVDTLICTPTGLALLGNPSQYPRLKVVSLAGEPLPSTLKDLWSPVVRLNNCCGPSETTIISHAKQQHPNTPVTVGRPIPNLSCYVLDTKQRIVPMGVTGEFYVGGLGVTLGYLNLPQETAAKFLPDPFWTQANGRRMMYRSGDFGRLLPSGDFEILGRQDNQVKLKGYRIELDEVAEAMMQHPNVVAAAAIVKDKSHLVGYFTPAHINNEALKDTVAARLPVYMVPAVWIGLDAMPLTVNGKI</sequence>
<dbReference type="PROSITE" id="PS00455">
    <property type="entry name" value="AMP_BINDING"/>
    <property type="match status" value="1"/>
</dbReference>
<dbReference type="AlphaFoldDB" id="A0A6A4YYR6"/>
<protein>
    <recommendedName>
        <fullName evidence="4">AMP-dependent synthetase/ligase domain-containing protein</fullName>
    </recommendedName>
</protein>
<dbReference type="SUPFAM" id="SSF52777">
    <property type="entry name" value="CoA-dependent acyltransferases"/>
    <property type="match status" value="1"/>
</dbReference>
<name>A0A6A4YYR6_9STRA</name>
<evidence type="ECO:0000259" key="2">
    <source>
        <dbReference type="Pfam" id="PF13193"/>
    </source>
</evidence>
<dbReference type="PANTHER" id="PTHR45527">
    <property type="entry name" value="NONRIBOSOMAL PEPTIDE SYNTHETASE"/>
    <property type="match status" value="1"/>
</dbReference>
<reference evidence="3" key="1">
    <citation type="submission" date="2019-06" db="EMBL/GenBank/DDBJ databases">
        <title>Genomics analysis of Aphanomyces spp. identifies a new class of oomycete effector associated with host adaptation.</title>
        <authorList>
            <person name="Gaulin E."/>
        </authorList>
    </citation>
    <scope>NUCLEOTIDE SEQUENCE</scope>
    <source>
        <strain evidence="3">CBS 578.67</strain>
    </source>
</reference>
<evidence type="ECO:0000259" key="1">
    <source>
        <dbReference type="Pfam" id="PF00501"/>
    </source>
</evidence>
<dbReference type="InterPro" id="IPR000873">
    <property type="entry name" value="AMP-dep_synth/lig_dom"/>
</dbReference>
<feature type="domain" description="AMP-dependent synthetase/ligase" evidence="1">
    <location>
        <begin position="295"/>
        <end position="631"/>
    </location>
</feature>
<dbReference type="Gene3D" id="3.30.559.30">
    <property type="entry name" value="Nonribosomal peptide synthetase, condensation domain"/>
    <property type="match status" value="1"/>
</dbReference>
<evidence type="ECO:0000313" key="3">
    <source>
        <dbReference type="EMBL" id="KAF0701686.1"/>
    </source>
</evidence>
<gene>
    <name evidence="3" type="ORF">As57867_007852</name>
</gene>
<feature type="domain" description="AMP-binding enzyme C-terminal" evidence="2">
    <location>
        <begin position="692"/>
        <end position="760"/>
    </location>
</feature>
<dbReference type="Pfam" id="PF00501">
    <property type="entry name" value="AMP-binding"/>
    <property type="match status" value="1"/>
</dbReference>
<dbReference type="GO" id="GO:0044550">
    <property type="term" value="P:secondary metabolite biosynthetic process"/>
    <property type="evidence" value="ECO:0007669"/>
    <property type="project" value="TreeGrafter"/>
</dbReference>
<dbReference type="Gene3D" id="3.30.300.30">
    <property type="match status" value="1"/>
</dbReference>
<dbReference type="Gene3D" id="3.40.50.12780">
    <property type="entry name" value="N-terminal domain of ligase-like"/>
    <property type="match status" value="1"/>
</dbReference>
<evidence type="ECO:0008006" key="4">
    <source>
        <dbReference type="Google" id="ProtNLM"/>
    </source>
</evidence>
<dbReference type="GO" id="GO:0043041">
    <property type="term" value="P:amino acid activation for nonribosomal peptide biosynthetic process"/>
    <property type="evidence" value="ECO:0007669"/>
    <property type="project" value="TreeGrafter"/>
</dbReference>
<dbReference type="GO" id="GO:0031177">
    <property type="term" value="F:phosphopantetheine binding"/>
    <property type="evidence" value="ECO:0007669"/>
    <property type="project" value="TreeGrafter"/>
</dbReference>
<proteinExistence type="predicted"/>
<organism evidence="3">
    <name type="scientific">Aphanomyces stellatus</name>
    <dbReference type="NCBI Taxonomy" id="120398"/>
    <lineage>
        <taxon>Eukaryota</taxon>
        <taxon>Sar</taxon>
        <taxon>Stramenopiles</taxon>
        <taxon>Oomycota</taxon>
        <taxon>Saprolegniomycetes</taxon>
        <taxon>Saprolegniales</taxon>
        <taxon>Verrucalvaceae</taxon>
        <taxon>Aphanomyces</taxon>
    </lineage>
</organism>
<accession>A0A6A4YYR6</accession>
<dbReference type="PANTHER" id="PTHR45527:SF1">
    <property type="entry name" value="FATTY ACID SYNTHASE"/>
    <property type="match status" value="1"/>
</dbReference>
<dbReference type="OrthoDB" id="75981at2759"/>
<dbReference type="CDD" id="cd05930">
    <property type="entry name" value="A_NRPS"/>
    <property type="match status" value="1"/>
</dbReference>
<feature type="non-terminal residue" evidence="3">
    <location>
        <position position="761"/>
    </location>
</feature>
<dbReference type="SUPFAM" id="SSF56801">
    <property type="entry name" value="Acetyl-CoA synthetase-like"/>
    <property type="match status" value="1"/>
</dbReference>
<comment type="caution">
    <text evidence="3">The sequence shown here is derived from an EMBL/GenBank/DDBJ whole genome shotgun (WGS) entry which is preliminary data.</text>
</comment>
<dbReference type="Pfam" id="PF13193">
    <property type="entry name" value="AMP-binding_C"/>
    <property type="match status" value="1"/>
</dbReference>
<dbReference type="InterPro" id="IPR045851">
    <property type="entry name" value="AMP-bd_C_sf"/>
</dbReference>
<dbReference type="EMBL" id="VJMH01004993">
    <property type="protein sequence ID" value="KAF0701686.1"/>
    <property type="molecule type" value="Genomic_DNA"/>
</dbReference>